<sequence length="600" mass="68528">MSIDASVSPQPTREQFEQRASELIEMLYSQRRDEVMRRLGRLIDAHRSDLAHCHGAEPASLWSQADQWLIVYGDSLLEDQRPPLAVLHEFLQNRLEEVFSGVHVLPFFPWSSDDGFSVIHYREVNPALGDWQDIRRLAEHHDLMVDMVLNHASRESLWFADYLGGNLPGRDFFIEMDPDTDLTDVVRPRSSPLLVPVSTRRGIRHLWATFSEDQIDLNFANPDVLLEFIGILLFYLEQGARIIRLDAIAYLWKRPGTRCIHLPETHAVVRLLRLVVDHLAPGTLIITETNVPHAENISYFGLERLSQDGPDAHTDEAHLVYQFTLPPLLLHTLTSGEAGTLARWLDSLPELPTGCSYLNFTASHDGIGVRPLEGWLAAHEIDALMTLMQRFGGFISMRSHADGSDSPYEINISWFDAMSGTRKGPDPWQVERFLLSQHLMLALQGIPAIYLHCLTATQNDQDGVEHSGQLRAINRKRWQRRELEELLDSRHTPTREVFHALTRRLAIRREEPCFHPDARQSVIASAPELLVIQRGPLANGRRLLAIHNITDRRQALQVAELEVAGWWDCIEGCVWQRQDSLGPYRTLWLVFDPQEPQPEA</sequence>
<feature type="binding site" evidence="3">
    <location>
        <position position="471"/>
    </location>
    <ligand>
        <name>substrate</name>
    </ligand>
</feature>
<dbReference type="Proteomes" id="UP000184123">
    <property type="component" value="Unassembled WGS sequence"/>
</dbReference>
<dbReference type="InterPro" id="IPR033746">
    <property type="entry name" value="GGa_phosphorylase"/>
</dbReference>
<name>A0A1M7EZX9_9GAMM</name>
<reference evidence="5 8" key="2">
    <citation type="submission" date="2019-07" db="EMBL/GenBank/DDBJ databases">
        <title>Whole genome shotgun sequence of Halomonas cupida NBRC 102219.</title>
        <authorList>
            <person name="Hosoyama A."/>
            <person name="Uohara A."/>
            <person name="Ohji S."/>
            <person name="Ichikawa N."/>
        </authorList>
    </citation>
    <scope>NUCLEOTIDE SEQUENCE [LARGE SCALE GENOMIC DNA]</scope>
    <source>
        <strain evidence="5 8">NBRC 102219</strain>
    </source>
</reference>
<evidence type="ECO:0000313" key="6">
    <source>
        <dbReference type="EMBL" id="SHL96989.1"/>
    </source>
</evidence>
<evidence type="ECO:0000256" key="2">
    <source>
        <dbReference type="ARBA" id="ARBA00022679"/>
    </source>
</evidence>
<dbReference type="Proteomes" id="UP000321726">
    <property type="component" value="Unassembled WGS sequence"/>
</dbReference>
<organism evidence="6 7">
    <name type="scientific">Halomonas cupida</name>
    <dbReference type="NCBI Taxonomy" id="44933"/>
    <lineage>
        <taxon>Bacteria</taxon>
        <taxon>Pseudomonadati</taxon>
        <taxon>Pseudomonadota</taxon>
        <taxon>Gammaproteobacteria</taxon>
        <taxon>Oceanospirillales</taxon>
        <taxon>Halomonadaceae</taxon>
        <taxon>Halomonas</taxon>
    </lineage>
</organism>
<evidence type="ECO:0000259" key="4">
    <source>
        <dbReference type="SMART" id="SM00642"/>
    </source>
</evidence>
<dbReference type="InterPro" id="IPR006047">
    <property type="entry name" value="GH13_cat_dom"/>
</dbReference>
<dbReference type="InterPro" id="IPR016377">
    <property type="entry name" value="Sucrose_GGa_phosphorylase-rel"/>
</dbReference>
<keyword evidence="1" id="KW-0328">Glycosyltransferase</keyword>
<dbReference type="STRING" id="44933.SAMN05660971_01859"/>
<dbReference type="SMART" id="SM00642">
    <property type="entry name" value="Aamy"/>
    <property type="match status" value="1"/>
</dbReference>
<dbReference type="CDD" id="cd11356">
    <property type="entry name" value="AmyAc_Sucrose_phosphorylase-like_1"/>
    <property type="match status" value="1"/>
</dbReference>
<evidence type="ECO:0000256" key="1">
    <source>
        <dbReference type="ARBA" id="ARBA00022676"/>
    </source>
</evidence>
<dbReference type="Gene3D" id="3.90.400.10">
    <property type="entry name" value="Oligo-1,6-glucosidase, Domain 2"/>
    <property type="match status" value="1"/>
</dbReference>
<dbReference type="InterPro" id="IPR045857">
    <property type="entry name" value="O16G_dom_2"/>
</dbReference>
<evidence type="ECO:0000313" key="7">
    <source>
        <dbReference type="Proteomes" id="UP000184123"/>
    </source>
</evidence>
<dbReference type="RefSeq" id="WP_073434908.1">
    <property type="nucleotide sequence ID" value="NZ_BJXU01000039.1"/>
</dbReference>
<dbReference type="AlphaFoldDB" id="A0A1M7EZX9"/>
<feature type="binding site" evidence="3">
    <location>
        <position position="151"/>
    </location>
    <ligand>
        <name>substrate</name>
    </ligand>
</feature>
<dbReference type="Pfam" id="PF00128">
    <property type="entry name" value="Alpha-amylase"/>
    <property type="match status" value="1"/>
</dbReference>
<gene>
    <name evidence="5" type="ORF">HCU01_12770</name>
    <name evidence="6" type="ORF">SAMN05660971_01859</name>
</gene>
<dbReference type="PANTHER" id="PTHR38784">
    <property type="entry name" value="SUCROSE PHOSPHORYLASE"/>
    <property type="match status" value="1"/>
</dbReference>
<evidence type="ECO:0000313" key="8">
    <source>
        <dbReference type="Proteomes" id="UP000321726"/>
    </source>
</evidence>
<reference evidence="6 7" key="1">
    <citation type="submission" date="2016-11" db="EMBL/GenBank/DDBJ databases">
        <authorList>
            <person name="Jaros S."/>
            <person name="Januszkiewicz K."/>
            <person name="Wedrychowicz H."/>
        </authorList>
    </citation>
    <scope>NUCLEOTIDE SEQUENCE [LARGE SCALE GENOMIC DNA]</scope>
    <source>
        <strain evidence="6 7">DSM 4740</strain>
    </source>
</reference>
<dbReference type="InterPro" id="IPR017853">
    <property type="entry name" value="GH"/>
</dbReference>
<dbReference type="EMBL" id="FRCA01000004">
    <property type="protein sequence ID" value="SHL96989.1"/>
    <property type="molecule type" value="Genomic_DNA"/>
</dbReference>
<feature type="binding site" evidence="3">
    <location>
        <begin position="244"/>
        <end position="246"/>
    </location>
    <ligand>
        <name>substrate</name>
    </ligand>
</feature>
<feature type="domain" description="Glycosyl hydrolase family 13 catalytic" evidence="4">
    <location>
        <begin position="89"/>
        <end position="422"/>
    </location>
</feature>
<dbReference type="GO" id="GO:0005975">
    <property type="term" value="P:carbohydrate metabolic process"/>
    <property type="evidence" value="ECO:0007669"/>
    <property type="project" value="InterPro"/>
</dbReference>
<dbReference type="SUPFAM" id="SSF51445">
    <property type="entry name" value="(Trans)glycosidases"/>
    <property type="match status" value="1"/>
</dbReference>
<feature type="binding site" evidence="3">
    <location>
        <begin position="364"/>
        <end position="365"/>
    </location>
    <ligand>
        <name>substrate</name>
    </ligand>
</feature>
<protein>
    <submittedName>
        <fullName evidence="6">Sucrose phosphorylase</fullName>
    </submittedName>
</protein>
<accession>A0A1M7EZX9</accession>
<evidence type="ECO:0000256" key="3">
    <source>
        <dbReference type="PIRSR" id="PIRSR003059-2"/>
    </source>
</evidence>
<dbReference type="Gene3D" id="3.20.20.80">
    <property type="entry name" value="Glycosidases"/>
    <property type="match status" value="1"/>
</dbReference>
<evidence type="ECO:0000313" key="5">
    <source>
        <dbReference type="EMBL" id="GEN23328.1"/>
    </source>
</evidence>
<dbReference type="PANTHER" id="PTHR38784:SF1">
    <property type="entry name" value="SUCROSE PHOSPHORYLASE"/>
    <property type="match status" value="1"/>
</dbReference>
<dbReference type="GO" id="GO:0016757">
    <property type="term" value="F:glycosyltransferase activity"/>
    <property type="evidence" value="ECO:0007669"/>
    <property type="project" value="UniProtKB-KW"/>
</dbReference>
<dbReference type="EMBL" id="BJXU01000039">
    <property type="protein sequence ID" value="GEN23328.1"/>
    <property type="molecule type" value="Genomic_DNA"/>
</dbReference>
<dbReference type="PIRSF" id="PIRSF003059">
    <property type="entry name" value="Sucrose_phosphorylase"/>
    <property type="match status" value="1"/>
</dbReference>
<keyword evidence="2" id="KW-0808">Transferase</keyword>
<keyword evidence="8" id="KW-1185">Reference proteome</keyword>
<feature type="binding site" evidence="3">
    <location>
        <position position="113"/>
    </location>
    <ligand>
        <name>substrate</name>
    </ligand>
</feature>
<proteinExistence type="predicted"/>